<dbReference type="AlphaFoldDB" id="A0A2S2NN58"/>
<name>A0A2S2NN58_SCHGA</name>
<dbReference type="Pfam" id="PF16064">
    <property type="entry name" value="DUF4806"/>
    <property type="match status" value="1"/>
</dbReference>
<protein>
    <recommendedName>
        <fullName evidence="2">DUF4806 domain-containing protein</fullName>
    </recommendedName>
</protein>
<feature type="domain" description="DUF4806" evidence="2">
    <location>
        <begin position="275"/>
        <end position="344"/>
    </location>
</feature>
<evidence type="ECO:0000259" key="2">
    <source>
        <dbReference type="Pfam" id="PF16064"/>
    </source>
</evidence>
<evidence type="ECO:0000313" key="3">
    <source>
        <dbReference type="EMBL" id="MBY18629.1"/>
    </source>
</evidence>
<feature type="compositionally biased region" description="Polar residues" evidence="1">
    <location>
        <begin position="127"/>
        <end position="152"/>
    </location>
</feature>
<dbReference type="PANTHER" id="PTHR34153">
    <property type="entry name" value="SI:CH211-262H13.3-RELATED-RELATED"/>
    <property type="match status" value="1"/>
</dbReference>
<proteinExistence type="predicted"/>
<reference evidence="3" key="1">
    <citation type="submission" date="2018-04" db="EMBL/GenBank/DDBJ databases">
        <title>Transcriptome of Schizaphis graminum biotype I.</title>
        <authorList>
            <person name="Scully E.D."/>
            <person name="Geib S.M."/>
            <person name="Palmer N.A."/>
            <person name="Koch K."/>
            <person name="Bradshaw J."/>
            <person name="Heng-Moss T."/>
            <person name="Sarath G."/>
        </authorList>
    </citation>
    <scope>NUCLEOTIDE SEQUENCE</scope>
</reference>
<evidence type="ECO:0000256" key="1">
    <source>
        <dbReference type="SAM" id="MobiDB-lite"/>
    </source>
</evidence>
<gene>
    <name evidence="3" type="ORF">g.70897</name>
</gene>
<feature type="region of interest" description="Disordered" evidence="1">
    <location>
        <begin position="182"/>
        <end position="207"/>
    </location>
</feature>
<organism evidence="3">
    <name type="scientific">Schizaphis graminum</name>
    <name type="common">Green bug aphid</name>
    <dbReference type="NCBI Taxonomy" id="13262"/>
    <lineage>
        <taxon>Eukaryota</taxon>
        <taxon>Metazoa</taxon>
        <taxon>Ecdysozoa</taxon>
        <taxon>Arthropoda</taxon>
        <taxon>Hexapoda</taxon>
        <taxon>Insecta</taxon>
        <taxon>Pterygota</taxon>
        <taxon>Neoptera</taxon>
        <taxon>Paraneoptera</taxon>
        <taxon>Hemiptera</taxon>
        <taxon>Sternorrhyncha</taxon>
        <taxon>Aphidomorpha</taxon>
        <taxon>Aphidoidea</taxon>
        <taxon>Aphididae</taxon>
        <taxon>Aphidini</taxon>
        <taxon>Schizaphis</taxon>
    </lineage>
</organism>
<dbReference type="InterPro" id="IPR032071">
    <property type="entry name" value="DUF4806"/>
</dbReference>
<feature type="region of interest" description="Disordered" evidence="1">
    <location>
        <begin position="109"/>
        <end position="165"/>
    </location>
</feature>
<dbReference type="PANTHER" id="PTHR34153:SF2">
    <property type="entry name" value="SI:CH211-262H13.3-RELATED"/>
    <property type="match status" value="1"/>
</dbReference>
<accession>A0A2S2NN58</accession>
<dbReference type="EMBL" id="GGMR01006010">
    <property type="protein sequence ID" value="MBY18629.1"/>
    <property type="molecule type" value="Transcribed_RNA"/>
</dbReference>
<sequence length="398" mass="46037">MWIVVCFEDNTIAAVPQFWYERGTCAWPKKSPKKFIERRIKPNELDFIYLKSKMIKNNISSLIDARSFAKDNSEVSSNENYVFEENKKNRNKSTKRSYAGSSKEFIVPKLPTVSSEDSEEEIYADNPSHQSTSSLFQNDELFTNNSPTNSIESNTNKKKNSRSNSEIDEVLECVSDKKLKVTQDTPSFETSRRLTYGTPSNSHYENENENDQAFKKIITRSLTCMKYEIEGVQKRLDSMASLLEKIYDKIENPSILSSLNNINNVMNDIEIITIDDDQSLDIMEERLTNDKPFRTQMVLALTRLMGNNISETVRRIMQKIFSDKFLSNYSFIDFKGKSKLSNLQSCTIIFEAVHKMKKFHGIPFKDIEKPIKLWMAQASERIKKKNEKNSNKDTISVL</sequence>